<protein>
    <submittedName>
        <fullName evidence="3">Uncharacterized protein</fullName>
    </submittedName>
</protein>
<name>A0ABQ8UB80_9EUKA</name>
<dbReference type="PROSITE" id="PS50176">
    <property type="entry name" value="ARM_REPEAT"/>
    <property type="match status" value="1"/>
</dbReference>
<dbReference type="InterPro" id="IPR038905">
    <property type="entry name" value="ARMC2"/>
</dbReference>
<evidence type="ECO:0000313" key="3">
    <source>
        <dbReference type="EMBL" id="KAJ4454877.1"/>
    </source>
</evidence>
<evidence type="ECO:0000256" key="2">
    <source>
        <dbReference type="SAM" id="MobiDB-lite"/>
    </source>
</evidence>
<dbReference type="InterPro" id="IPR011989">
    <property type="entry name" value="ARM-like"/>
</dbReference>
<keyword evidence="4" id="KW-1185">Reference proteome</keyword>
<gene>
    <name evidence="3" type="ORF">PAPYR_10278</name>
</gene>
<feature type="repeat" description="ARM" evidence="1">
    <location>
        <begin position="157"/>
        <end position="202"/>
    </location>
</feature>
<sequence length="286" mass="30902">MFDDDRNERVVYHPSLKVPSRPFTPDTLNRNAEPTLRPGSDGLLDDDTMPFFNAGLPCCAPNPQPLPWLNLALSAASNSGGGTSPASGGVSPRGGGSPRAFDAIAGVLERPEPRAVLRGCWCLLMAHPENTAILHTVKTLYRHSNADVNDGLFREEQLLAPLLGVLASPLPKLIEIFIYAAATLKNVSTNEGNLRVMIKAGALETACALLQLMHSTEVAGIAQERVTQLLAQASAFLRNLCSDLCLLPTERTNLRPLVRVLPLLWNSSHADVTFNGARILRFVGLR</sequence>
<dbReference type="Gene3D" id="1.25.10.10">
    <property type="entry name" value="Leucine-rich Repeat Variant"/>
    <property type="match status" value="1"/>
</dbReference>
<dbReference type="PANTHER" id="PTHR21356">
    <property type="entry name" value="ARMADILLO REPEAT CONTAINING 2"/>
    <property type="match status" value="1"/>
</dbReference>
<dbReference type="EMBL" id="JAPMOS010000129">
    <property type="protein sequence ID" value="KAJ4454877.1"/>
    <property type="molecule type" value="Genomic_DNA"/>
</dbReference>
<dbReference type="InterPro" id="IPR000225">
    <property type="entry name" value="Armadillo"/>
</dbReference>
<comment type="caution">
    <text evidence="3">The sequence shown here is derived from an EMBL/GenBank/DDBJ whole genome shotgun (WGS) entry which is preliminary data.</text>
</comment>
<dbReference type="InterPro" id="IPR016024">
    <property type="entry name" value="ARM-type_fold"/>
</dbReference>
<proteinExistence type="predicted"/>
<evidence type="ECO:0000256" key="1">
    <source>
        <dbReference type="PROSITE-ProRule" id="PRU00259"/>
    </source>
</evidence>
<reference evidence="3" key="1">
    <citation type="journal article" date="2022" name="bioRxiv">
        <title>Genomics of Preaxostyla Flagellates Illuminates Evolutionary Transitions and the Path Towards Mitochondrial Loss.</title>
        <authorList>
            <person name="Novak L.V.F."/>
            <person name="Treitli S.C."/>
            <person name="Pyrih J."/>
            <person name="Halakuc P."/>
            <person name="Pipaliya S.V."/>
            <person name="Vacek V."/>
            <person name="Brzon O."/>
            <person name="Soukal P."/>
            <person name="Eme L."/>
            <person name="Dacks J.B."/>
            <person name="Karnkowska A."/>
            <person name="Elias M."/>
            <person name="Hampl V."/>
        </authorList>
    </citation>
    <scope>NUCLEOTIDE SEQUENCE</scope>
    <source>
        <strain evidence="3">RCP-MX</strain>
    </source>
</reference>
<accession>A0ABQ8UB80</accession>
<feature type="region of interest" description="Disordered" evidence="2">
    <location>
        <begin position="16"/>
        <end position="43"/>
    </location>
</feature>
<evidence type="ECO:0000313" key="4">
    <source>
        <dbReference type="Proteomes" id="UP001141327"/>
    </source>
</evidence>
<dbReference type="SUPFAM" id="SSF48371">
    <property type="entry name" value="ARM repeat"/>
    <property type="match status" value="1"/>
</dbReference>
<dbReference type="PANTHER" id="PTHR21356:SF1">
    <property type="entry name" value="ARMADILLO REPEAT-CONTAINING PROTEIN 2"/>
    <property type="match status" value="1"/>
</dbReference>
<organism evidence="3 4">
    <name type="scientific">Paratrimastix pyriformis</name>
    <dbReference type="NCBI Taxonomy" id="342808"/>
    <lineage>
        <taxon>Eukaryota</taxon>
        <taxon>Metamonada</taxon>
        <taxon>Preaxostyla</taxon>
        <taxon>Paratrimastigidae</taxon>
        <taxon>Paratrimastix</taxon>
    </lineage>
</organism>
<dbReference type="Proteomes" id="UP001141327">
    <property type="component" value="Unassembled WGS sequence"/>
</dbReference>